<accession>A0A9W4TQ58</accession>
<protein>
    <submittedName>
        <fullName evidence="2">Uncharacterized protein</fullName>
    </submittedName>
</protein>
<evidence type="ECO:0000313" key="2">
    <source>
        <dbReference type="EMBL" id="CAI3958113.1"/>
    </source>
</evidence>
<dbReference type="EMBL" id="CAMXCS010000011">
    <property type="protein sequence ID" value="CAI3960054.1"/>
    <property type="molecule type" value="Genomic_DNA"/>
</dbReference>
<proteinExistence type="predicted"/>
<evidence type="ECO:0000313" key="5">
    <source>
        <dbReference type="Proteomes" id="UP001154259"/>
    </source>
</evidence>
<dbReference type="AlphaFoldDB" id="A0A9W4TQ58"/>
<dbReference type="Proteomes" id="UP001154255">
    <property type="component" value="Unassembled WGS sequence"/>
</dbReference>
<evidence type="ECO:0000313" key="3">
    <source>
        <dbReference type="EMBL" id="CAI3960054.1"/>
    </source>
</evidence>
<organism evidence="2 4">
    <name type="scientific">Commensalibacter communis</name>
    <dbReference type="NCBI Taxonomy" id="2972786"/>
    <lineage>
        <taxon>Bacteria</taxon>
        <taxon>Pseudomonadati</taxon>
        <taxon>Pseudomonadota</taxon>
        <taxon>Alphaproteobacteria</taxon>
        <taxon>Acetobacterales</taxon>
        <taxon>Acetobacteraceae</taxon>
    </lineage>
</organism>
<dbReference type="EMBL" id="CAMXCM010000011">
    <property type="protein sequence ID" value="CAI3958113.1"/>
    <property type="molecule type" value="Genomic_DNA"/>
</dbReference>
<evidence type="ECO:0000313" key="4">
    <source>
        <dbReference type="Proteomes" id="UP001154255"/>
    </source>
</evidence>
<feature type="region of interest" description="Disordered" evidence="1">
    <location>
        <begin position="165"/>
        <end position="185"/>
    </location>
</feature>
<gene>
    <name evidence="3" type="ORF">R53529_LOCUS2247</name>
    <name evidence="2" type="ORF">R53530_LOCUS2249</name>
</gene>
<comment type="caution">
    <text evidence="2">The sequence shown here is derived from an EMBL/GenBank/DDBJ whole genome shotgun (WGS) entry which is preliminary data.</text>
</comment>
<evidence type="ECO:0000256" key="1">
    <source>
        <dbReference type="SAM" id="MobiDB-lite"/>
    </source>
</evidence>
<reference evidence="2" key="1">
    <citation type="submission" date="2022-10" db="EMBL/GenBank/DDBJ databases">
        <authorList>
            <person name="Botero Cardona J."/>
        </authorList>
    </citation>
    <scope>NUCLEOTIDE SEQUENCE</scope>
    <source>
        <strain evidence="2">LMG 31819</strain>
        <strain evidence="3">R-53529</strain>
    </source>
</reference>
<name>A0A9W4TQ58_9PROT</name>
<dbReference type="RefSeq" id="WP_271790663.1">
    <property type="nucleotide sequence ID" value="NZ_CAMXCM010000011.1"/>
</dbReference>
<keyword evidence="5" id="KW-1185">Reference proteome</keyword>
<sequence length="185" mass="21101">MFFDKNFNLIEHITDDIEVCFKPITRAFFKRYYKPFSDLAGRLNVQMAENGGALIQQTAILDLEDVIRKQFGDDYQTHFNGIISEIERTILVSIASRDKEAIPFSVAKKEKLIDEDDCDLILNTIIFFSCLLLGILPKNDAGLKFFLEQSSIHSTSLSYTEWRKSSATSKTAETTEKKKKTSIPT</sequence>
<dbReference type="Proteomes" id="UP001154259">
    <property type="component" value="Unassembled WGS sequence"/>
</dbReference>